<organism evidence="2 3">
    <name type="scientific">Eptatretus burgeri</name>
    <name type="common">Inshore hagfish</name>
    <dbReference type="NCBI Taxonomy" id="7764"/>
    <lineage>
        <taxon>Eukaryota</taxon>
        <taxon>Metazoa</taxon>
        <taxon>Chordata</taxon>
        <taxon>Craniata</taxon>
        <taxon>Vertebrata</taxon>
        <taxon>Cyclostomata</taxon>
        <taxon>Myxini</taxon>
        <taxon>Myxiniformes</taxon>
        <taxon>Myxinidae</taxon>
        <taxon>Eptatretinae</taxon>
        <taxon>Eptatretus</taxon>
    </lineage>
</organism>
<dbReference type="Proteomes" id="UP000694388">
    <property type="component" value="Unplaced"/>
</dbReference>
<proteinExistence type="predicted"/>
<evidence type="ECO:0000256" key="1">
    <source>
        <dbReference type="SAM" id="Phobius"/>
    </source>
</evidence>
<dbReference type="GO" id="GO:0031175">
    <property type="term" value="P:neuron projection development"/>
    <property type="evidence" value="ECO:0007669"/>
    <property type="project" value="TreeGrafter"/>
</dbReference>
<accession>A0A8C4Q986</accession>
<protein>
    <submittedName>
        <fullName evidence="2">Glycoprotein M6A</fullName>
    </submittedName>
</protein>
<evidence type="ECO:0000313" key="3">
    <source>
        <dbReference type="Proteomes" id="UP000694388"/>
    </source>
</evidence>
<reference evidence="2" key="1">
    <citation type="submission" date="2025-08" db="UniProtKB">
        <authorList>
            <consortium name="Ensembl"/>
        </authorList>
    </citation>
    <scope>IDENTIFICATION</scope>
</reference>
<sequence length="268" mass="29495">MDENTEKDGQKKGCAECCIRCLSGVPYASLLATLLLYAGVALFCGGGHEALSSSLAVLDTKFSFPYKSDITLFTVVDIFQYIIYGLAAAFFLFGILLFTEGFFTSAAIRDNYGDFKTAACGRCISAFFLFLTYILTLAWLGILAFSALPVYLTYSVQIACNEAAMNTTQVCVDLRQFGEPPSCYTFIHILLSLTMPHHIWMHITGECISSPLSAAWSRFMLRHTSPLHHVDSSLAPFNTLIFSSYRQGSFHGISPVATCVMKSCWTCA</sequence>
<keyword evidence="1" id="KW-0812">Transmembrane</keyword>
<keyword evidence="3" id="KW-1185">Reference proteome</keyword>
<dbReference type="PANTHER" id="PTHR11683">
    <property type="entry name" value="MYELIN PROTEOLIPID"/>
    <property type="match status" value="1"/>
</dbReference>
<dbReference type="PRINTS" id="PR00214">
    <property type="entry name" value="MYELINPLP"/>
</dbReference>
<dbReference type="AlphaFoldDB" id="A0A8C4Q986"/>
<evidence type="ECO:0000313" key="2">
    <source>
        <dbReference type="Ensembl" id="ENSEBUP00000011600.1"/>
    </source>
</evidence>
<dbReference type="PANTHER" id="PTHR11683:SF12">
    <property type="entry name" value="M6, ISOFORM F"/>
    <property type="match status" value="1"/>
</dbReference>
<dbReference type="GO" id="GO:0005886">
    <property type="term" value="C:plasma membrane"/>
    <property type="evidence" value="ECO:0007669"/>
    <property type="project" value="TreeGrafter"/>
</dbReference>
<dbReference type="GeneTree" id="ENSGT00390000006915"/>
<dbReference type="Ensembl" id="ENSEBUT00000012173.1">
    <property type="protein sequence ID" value="ENSEBUP00000011600.1"/>
    <property type="gene ID" value="ENSEBUG00000007436.1"/>
</dbReference>
<reference evidence="2" key="2">
    <citation type="submission" date="2025-09" db="UniProtKB">
        <authorList>
            <consortium name="Ensembl"/>
        </authorList>
    </citation>
    <scope>IDENTIFICATION</scope>
</reference>
<name>A0A8C4Q986_EPTBU</name>
<feature type="transmembrane region" description="Helical" evidence="1">
    <location>
        <begin position="124"/>
        <end position="152"/>
    </location>
</feature>
<dbReference type="Pfam" id="PF01275">
    <property type="entry name" value="Myelin_PLP"/>
    <property type="match status" value="1"/>
</dbReference>
<dbReference type="InterPro" id="IPR001614">
    <property type="entry name" value="Myelin_PLP"/>
</dbReference>
<keyword evidence="1" id="KW-0472">Membrane</keyword>
<feature type="transmembrane region" description="Helical" evidence="1">
    <location>
        <begin position="78"/>
        <end position="103"/>
    </location>
</feature>
<keyword evidence="1" id="KW-1133">Transmembrane helix</keyword>